<dbReference type="SUPFAM" id="SSF143744">
    <property type="entry name" value="GlcG-like"/>
    <property type="match status" value="1"/>
</dbReference>
<dbReference type="Gene3D" id="3.30.450.150">
    <property type="entry name" value="Haem-degrading domain"/>
    <property type="match status" value="1"/>
</dbReference>
<dbReference type="EMBL" id="JASGXD010000008">
    <property type="protein sequence ID" value="KAK6004293.1"/>
    <property type="molecule type" value="Genomic_DNA"/>
</dbReference>
<keyword evidence="2" id="KW-1185">Reference proteome</keyword>
<dbReference type="PANTHER" id="PTHR34309:SF1">
    <property type="entry name" value="PROTEIN GLCG"/>
    <property type="match status" value="1"/>
</dbReference>
<protein>
    <recommendedName>
        <fullName evidence="3">DUF336-domain-containing protein</fullName>
    </recommendedName>
</protein>
<dbReference type="PANTHER" id="PTHR34309">
    <property type="entry name" value="SLR1406 PROTEIN"/>
    <property type="match status" value="1"/>
</dbReference>
<comment type="caution">
    <text evidence="1">The sequence shown here is derived from an EMBL/GenBank/DDBJ whole genome shotgun (WGS) entry which is preliminary data.</text>
</comment>
<name>A0ABR0TIM7_AURPU</name>
<reference evidence="1 2" key="1">
    <citation type="submission" date="2023-11" db="EMBL/GenBank/DDBJ databases">
        <title>Draft genome sequence and annotation of the polyextremotolerant black yeast-like fungus Aureobasidium pullulans NRRL 62042.</title>
        <authorList>
            <person name="Dielentheis-Frenken M.R.E."/>
            <person name="Wibberg D."/>
            <person name="Blank L.M."/>
            <person name="Tiso T."/>
        </authorList>
    </citation>
    <scope>NUCLEOTIDE SEQUENCE [LARGE SCALE GENOMIC DNA]</scope>
    <source>
        <strain evidence="1 2">NRRL 62042</strain>
    </source>
</reference>
<gene>
    <name evidence="1" type="ORF">QM012_009143</name>
</gene>
<organism evidence="1 2">
    <name type="scientific">Aureobasidium pullulans</name>
    <name type="common">Black yeast</name>
    <name type="synonym">Pullularia pullulans</name>
    <dbReference type="NCBI Taxonomy" id="5580"/>
    <lineage>
        <taxon>Eukaryota</taxon>
        <taxon>Fungi</taxon>
        <taxon>Dikarya</taxon>
        <taxon>Ascomycota</taxon>
        <taxon>Pezizomycotina</taxon>
        <taxon>Dothideomycetes</taxon>
        <taxon>Dothideomycetidae</taxon>
        <taxon>Dothideales</taxon>
        <taxon>Saccotheciaceae</taxon>
        <taxon>Aureobasidium</taxon>
    </lineage>
</organism>
<dbReference type="InterPro" id="IPR038084">
    <property type="entry name" value="PduO/GlcC-like_sf"/>
</dbReference>
<evidence type="ECO:0000313" key="2">
    <source>
        <dbReference type="Proteomes" id="UP001341245"/>
    </source>
</evidence>
<proteinExistence type="predicted"/>
<dbReference type="Proteomes" id="UP001341245">
    <property type="component" value="Unassembled WGS sequence"/>
</dbReference>
<dbReference type="Pfam" id="PF03928">
    <property type="entry name" value="HbpS-like"/>
    <property type="match status" value="1"/>
</dbReference>
<sequence length="155" mass="16247">MSSETATRSLPVLTLHAAETASTASQQKAREIGVDVNIAIVDSTLQLLHFARMPGAKLTSIDISINKAFTAAGHRVPTSHYNSKTFFPGGMGFGIQYTNGGRFCTLTGGIPIVIDGVMVGAMGVSSGTAEQDVEIVEAGLKAIEDLVKRSKGPRL</sequence>
<accession>A0ABR0TIM7</accession>
<dbReference type="InterPro" id="IPR052517">
    <property type="entry name" value="GlcG_carb_metab_protein"/>
</dbReference>
<evidence type="ECO:0008006" key="3">
    <source>
        <dbReference type="Google" id="ProtNLM"/>
    </source>
</evidence>
<dbReference type="InterPro" id="IPR005624">
    <property type="entry name" value="PduO/GlcC-like"/>
</dbReference>
<evidence type="ECO:0000313" key="1">
    <source>
        <dbReference type="EMBL" id="KAK6004293.1"/>
    </source>
</evidence>